<evidence type="ECO:0000313" key="2">
    <source>
        <dbReference type="Proteomes" id="UP000218287"/>
    </source>
</evidence>
<dbReference type="Proteomes" id="UP000218287">
    <property type="component" value="Plasmid Plasmid2 dna"/>
</dbReference>
<evidence type="ECO:0000313" key="1">
    <source>
        <dbReference type="EMBL" id="BAY20095.1"/>
    </source>
</evidence>
<organism evidence="1 2">
    <name type="scientific">Anabaenopsis circularis NIES-21</name>
    <dbReference type="NCBI Taxonomy" id="1085406"/>
    <lineage>
        <taxon>Bacteria</taxon>
        <taxon>Bacillati</taxon>
        <taxon>Cyanobacteriota</taxon>
        <taxon>Cyanophyceae</taxon>
        <taxon>Nostocales</taxon>
        <taxon>Nodulariaceae</taxon>
        <taxon>Anabaenopsis</taxon>
    </lineage>
</organism>
<name>A0A1Z4GRG1_9CYAN</name>
<dbReference type="EMBL" id="AP018176">
    <property type="protein sequence ID" value="BAY20095.1"/>
    <property type="molecule type" value="Genomic_DNA"/>
</dbReference>
<sequence length="127" mass="14260">MKFLTVEKVHEIIALSEAVSLHNARLPSSNPLHQIHSASELKQEFSKECNNSESPRYKLHDYINKLRSEELAEAIALMLLGRGHSGEQPSDFPDLVREAEGVVPAYLASKAPLAEYLRQGLEKLNLR</sequence>
<dbReference type="Pfam" id="PF12616">
    <property type="entry name" value="DUF3775"/>
    <property type="match status" value="1"/>
</dbReference>
<dbReference type="AlphaFoldDB" id="A0A1Z4GRG1"/>
<keyword evidence="1" id="KW-0614">Plasmid</keyword>
<dbReference type="InterPro" id="IPR022254">
    <property type="entry name" value="DUF3775"/>
</dbReference>
<proteinExistence type="predicted"/>
<accession>A0A1Z4GRG1</accession>
<reference evidence="1 2" key="1">
    <citation type="submission" date="2017-06" db="EMBL/GenBank/DDBJ databases">
        <title>Genome sequencing of cyanobaciteial culture collection at National Institute for Environmental Studies (NIES).</title>
        <authorList>
            <person name="Hirose Y."/>
            <person name="Shimura Y."/>
            <person name="Fujisawa T."/>
            <person name="Nakamura Y."/>
            <person name="Kawachi M."/>
        </authorList>
    </citation>
    <scope>NUCLEOTIDE SEQUENCE [LARGE SCALE GENOMIC DNA]</scope>
    <source>
        <strain evidence="1 2">NIES-21</strain>
        <plasmid evidence="2">Plasmid2 dna</plasmid>
    </source>
</reference>
<gene>
    <name evidence="1" type="ORF">NIES21_59650</name>
</gene>
<protein>
    <submittedName>
        <fullName evidence="1">Uncharacterized protein</fullName>
    </submittedName>
</protein>
<geneLocation type="plasmid" evidence="2">
    <name>Plasmid2 dna</name>
</geneLocation>
<keyword evidence="2" id="KW-1185">Reference proteome</keyword>